<reference evidence="2" key="1">
    <citation type="submission" date="2022-10" db="EMBL/GenBank/DDBJ databases">
        <authorList>
            <person name="Chen Y."/>
            <person name="Dougan E. K."/>
            <person name="Chan C."/>
            <person name="Rhodes N."/>
            <person name="Thang M."/>
        </authorList>
    </citation>
    <scope>NUCLEOTIDE SEQUENCE</scope>
</reference>
<name>A0A9P1C8L8_9DINO</name>
<evidence type="ECO:0000313" key="4">
    <source>
        <dbReference type="Proteomes" id="UP001152797"/>
    </source>
</evidence>
<evidence type="ECO:0000313" key="2">
    <source>
        <dbReference type="EMBL" id="CAI3987557.1"/>
    </source>
</evidence>
<evidence type="ECO:0000313" key="3">
    <source>
        <dbReference type="EMBL" id="CAL1140932.1"/>
    </source>
</evidence>
<dbReference type="EMBL" id="CAMXCT030001179">
    <property type="protein sequence ID" value="CAL4774869.1"/>
    <property type="molecule type" value="Genomic_DNA"/>
</dbReference>
<feature type="transmembrane region" description="Helical" evidence="1">
    <location>
        <begin position="16"/>
        <end position="41"/>
    </location>
</feature>
<keyword evidence="1" id="KW-0812">Transmembrane</keyword>
<protein>
    <submittedName>
        <fullName evidence="2">Uncharacterized protein</fullName>
    </submittedName>
</protein>
<dbReference type="AlphaFoldDB" id="A0A9P1C8L8"/>
<comment type="caution">
    <text evidence="2">The sequence shown here is derived from an EMBL/GenBank/DDBJ whole genome shotgun (WGS) entry which is preliminary data.</text>
</comment>
<accession>A0A9P1C8L8</accession>
<sequence>MNATDSGLSEPVGFETVVVCILVLTFLSGFVTGGCTVWLCWSKPRKGAGVDRSVMTNDSLREGPSSLEFVIFPAAGEKYHTQTCHHVLARANAVTVSPATVRHRGVRLIRPCEDCQPLR</sequence>
<evidence type="ECO:0000256" key="1">
    <source>
        <dbReference type="SAM" id="Phobius"/>
    </source>
</evidence>
<organism evidence="2">
    <name type="scientific">Cladocopium goreaui</name>
    <dbReference type="NCBI Taxonomy" id="2562237"/>
    <lineage>
        <taxon>Eukaryota</taxon>
        <taxon>Sar</taxon>
        <taxon>Alveolata</taxon>
        <taxon>Dinophyceae</taxon>
        <taxon>Suessiales</taxon>
        <taxon>Symbiodiniaceae</taxon>
        <taxon>Cladocopium</taxon>
    </lineage>
</organism>
<keyword evidence="1" id="KW-1133">Transmembrane helix</keyword>
<proteinExistence type="predicted"/>
<gene>
    <name evidence="2" type="ORF">C1SCF055_LOCUS14817</name>
</gene>
<dbReference type="EMBL" id="CAMXCT020001179">
    <property type="protein sequence ID" value="CAL1140932.1"/>
    <property type="molecule type" value="Genomic_DNA"/>
</dbReference>
<dbReference type="EMBL" id="CAMXCT010001179">
    <property type="protein sequence ID" value="CAI3987557.1"/>
    <property type="molecule type" value="Genomic_DNA"/>
</dbReference>
<keyword evidence="4" id="KW-1185">Reference proteome</keyword>
<keyword evidence="1" id="KW-0472">Membrane</keyword>
<dbReference type="Proteomes" id="UP001152797">
    <property type="component" value="Unassembled WGS sequence"/>
</dbReference>
<reference evidence="3" key="2">
    <citation type="submission" date="2024-04" db="EMBL/GenBank/DDBJ databases">
        <authorList>
            <person name="Chen Y."/>
            <person name="Shah S."/>
            <person name="Dougan E. K."/>
            <person name="Thang M."/>
            <person name="Chan C."/>
        </authorList>
    </citation>
    <scope>NUCLEOTIDE SEQUENCE [LARGE SCALE GENOMIC DNA]</scope>
</reference>